<proteinExistence type="predicted"/>
<dbReference type="AlphaFoldDB" id="A0A1H9S140"/>
<sequence>MKKIIENILEQNQLKEENQISVFSIKRPSYGLRLMMSVFVSFFTKNYITCFGEKGVSILSTSSMGGKPDGEYEFIPAEDIEHIFIEKKGLYYLLSIHQEDDEVFHLEIPARYGTKKWHNEGFKKLQDLYGI</sequence>
<protein>
    <submittedName>
        <fullName evidence="1">Uncharacterized protein</fullName>
    </submittedName>
</protein>
<accession>A0A1H9S140</accession>
<dbReference type="STRING" id="142588.SAMN04488559_1065"/>
<reference evidence="1 2" key="1">
    <citation type="submission" date="2016-10" db="EMBL/GenBank/DDBJ databases">
        <authorList>
            <person name="de Groot N.N."/>
        </authorList>
    </citation>
    <scope>NUCLEOTIDE SEQUENCE [LARGE SCALE GENOMIC DNA]</scope>
    <source>
        <strain evidence="1 2">DSM 13760</strain>
    </source>
</reference>
<evidence type="ECO:0000313" key="1">
    <source>
        <dbReference type="EMBL" id="SER78355.1"/>
    </source>
</evidence>
<gene>
    <name evidence="1" type="ORF">SAMN04488559_1065</name>
</gene>
<dbReference type="EMBL" id="FOHA01000006">
    <property type="protein sequence ID" value="SER78355.1"/>
    <property type="molecule type" value="Genomic_DNA"/>
</dbReference>
<name>A0A1H9S140_9LACT</name>
<dbReference type="RefSeq" id="WP_092651387.1">
    <property type="nucleotide sequence ID" value="NZ_FOHA01000006.1"/>
</dbReference>
<evidence type="ECO:0000313" key="2">
    <source>
        <dbReference type="Proteomes" id="UP000198948"/>
    </source>
</evidence>
<organism evidence="1 2">
    <name type="scientific">Isobaculum melis</name>
    <dbReference type="NCBI Taxonomy" id="142588"/>
    <lineage>
        <taxon>Bacteria</taxon>
        <taxon>Bacillati</taxon>
        <taxon>Bacillota</taxon>
        <taxon>Bacilli</taxon>
        <taxon>Lactobacillales</taxon>
        <taxon>Carnobacteriaceae</taxon>
        <taxon>Isobaculum</taxon>
    </lineage>
</organism>
<keyword evidence="2" id="KW-1185">Reference proteome</keyword>
<dbReference type="Proteomes" id="UP000198948">
    <property type="component" value="Unassembled WGS sequence"/>
</dbReference>